<proteinExistence type="inferred from homology"/>
<comment type="similarity">
    <text evidence="1">Belongs to the UPF0177 family.</text>
</comment>
<evidence type="ECO:0000313" key="5">
    <source>
        <dbReference type="Proteomes" id="UP000590460"/>
    </source>
</evidence>
<dbReference type="RefSeq" id="WP_168675855.1">
    <property type="nucleotide sequence ID" value="NZ_BPKV01000002.1"/>
</dbReference>
<dbReference type="InterPro" id="IPR052710">
    <property type="entry name" value="CAAX_protease"/>
</dbReference>
<keyword evidence="4" id="KW-0645">Protease</keyword>
<protein>
    <submittedName>
        <fullName evidence="4">CPBP family intramembrane metalloprotease</fullName>
    </submittedName>
</protein>
<evidence type="ECO:0000259" key="3">
    <source>
        <dbReference type="Pfam" id="PF02517"/>
    </source>
</evidence>
<feature type="transmembrane region" description="Helical" evidence="2">
    <location>
        <begin position="194"/>
        <end position="211"/>
    </location>
</feature>
<evidence type="ECO:0000313" key="4">
    <source>
        <dbReference type="EMBL" id="NKZ17831.1"/>
    </source>
</evidence>
<feature type="domain" description="CAAX prenyl protease 2/Lysostaphin resistance protein A-like" evidence="3">
    <location>
        <begin position="135"/>
        <end position="230"/>
    </location>
</feature>
<gene>
    <name evidence="4" type="ORF">HF966_01285</name>
</gene>
<name>A0A846ZFB1_9LACO</name>
<dbReference type="EMBL" id="JAAXPO010000001">
    <property type="protein sequence ID" value="NKZ17831.1"/>
    <property type="molecule type" value="Genomic_DNA"/>
</dbReference>
<feature type="transmembrane region" description="Helical" evidence="2">
    <location>
        <begin position="88"/>
        <end position="108"/>
    </location>
</feature>
<feature type="transmembrane region" description="Helical" evidence="2">
    <location>
        <begin position="43"/>
        <end position="68"/>
    </location>
</feature>
<keyword evidence="2" id="KW-0812">Transmembrane</keyword>
<dbReference type="GO" id="GO:0080120">
    <property type="term" value="P:CAAX-box protein maturation"/>
    <property type="evidence" value="ECO:0007669"/>
    <property type="project" value="UniProtKB-ARBA"/>
</dbReference>
<feature type="transmembrane region" description="Helical" evidence="2">
    <location>
        <begin position="161"/>
        <end position="182"/>
    </location>
</feature>
<evidence type="ECO:0000256" key="2">
    <source>
        <dbReference type="SAM" id="Phobius"/>
    </source>
</evidence>
<feature type="transmembrane region" description="Helical" evidence="2">
    <location>
        <begin position="223"/>
        <end position="241"/>
    </location>
</feature>
<feature type="transmembrane region" description="Helical" evidence="2">
    <location>
        <begin position="128"/>
        <end position="149"/>
    </location>
</feature>
<dbReference type="PANTHER" id="PTHR36435">
    <property type="entry name" value="SLR1288 PROTEIN"/>
    <property type="match status" value="1"/>
</dbReference>
<dbReference type="Proteomes" id="UP000590460">
    <property type="component" value="Unassembled WGS sequence"/>
</dbReference>
<dbReference type="GO" id="GO:0008237">
    <property type="term" value="F:metallopeptidase activity"/>
    <property type="evidence" value="ECO:0007669"/>
    <property type="project" value="UniProtKB-KW"/>
</dbReference>
<evidence type="ECO:0000256" key="1">
    <source>
        <dbReference type="ARBA" id="ARBA00009067"/>
    </source>
</evidence>
<dbReference type="GO" id="GO:0004175">
    <property type="term" value="F:endopeptidase activity"/>
    <property type="evidence" value="ECO:0007669"/>
    <property type="project" value="UniProtKB-ARBA"/>
</dbReference>
<dbReference type="InterPro" id="IPR003675">
    <property type="entry name" value="Rce1/LyrA-like_dom"/>
</dbReference>
<dbReference type="GO" id="GO:0006508">
    <property type="term" value="P:proteolysis"/>
    <property type="evidence" value="ECO:0007669"/>
    <property type="project" value="UniProtKB-KW"/>
</dbReference>
<accession>A0A846ZFB1</accession>
<keyword evidence="2" id="KW-1133">Transmembrane helix</keyword>
<dbReference type="AlphaFoldDB" id="A0A846ZFB1"/>
<keyword evidence="4" id="KW-0378">Hydrolase</keyword>
<reference evidence="4 5" key="1">
    <citation type="submission" date="2020-04" db="EMBL/GenBank/DDBJ databases">
        <title>MicrobeNet Type strains.</title>
        <authorList>
            <person name="Nicholson A.C."/>
        </authorList>
    </citation>
    <scope>NUCLEOTIDE SEQUENCE [LARGE SCALE GENOMIC DNA]</scope>
    <source>
        <strain evidence="4 5">CCUG 54536</strain>
    </source>
</reference>
<comment type="caution">
    <text evidence="4">The sequence shown here is derived from an EMBL/GenBank/DDBJ whole genome shotgun (WGS) entry which is preliminary data.</text>
</comment>
<keyword evidence="4" id="KW-0482">Metalloprotease</keyword>
<keyword evidence="2" id="KW-0472">Membrane</keyword>
<feature type="transmembrane region" description="Helical" evidence="2">
    <location>
        <begin position="17"/>
        <end position="37"/>
    </location>
</feature>
<organism evidence="4 5">
    <name type="scientific">Leuconostoc holzapfelii</name>
    <dbReference type="NCBI Taxonomy" id="434464"/>
    <lineage>
        <taxon>Bacteria</taxon>
        <taxon>Bacillati</taxon>
        <taxon>Bacillota</taxon>
        <taxon>Bacilli</taxon>
        <taxon>Lactobacillales</taxon>
        <taxon>Lactobacillaceae</taxon>
        <taxon>Leuconostoc</taxon>
    </lineage>
</organism>
<sequence length="244" mass="27765">MLDFTQDPQPKPFGKRLFNFIVIVLLLLVAPSLLVAANQQSSIGMQVLLVGSMFSVYLGIGYVAYRLLKKATNQPVFNRPNVRDWRHLWYIVGMFFVMIGLEYGINLIRMALTGNIDTENQSAIEALVSHVNITMVAMMIYAIFLAPVVEEIVFRGLVINYFFRQSWWWANILLSGFLFAFPHMGTIPTNLSDLLSYLLYMSMGMVLAFVYKKSGHLQDNIAIHMLNNALSMIPLLLQVFLPMT</sequence>
<dbReference type="Pfam" id="PF02517">
    <property type="entry name" value="Rce1-like"/>
    <property type="match status" value="1"/>
</dbReference>
<dbReference type="PANTHER" id="PTHR36435:SF1">
    <property type="entry name" value="CAAX AMINO TERMINAL PROTEASE FAMILY PROTEIN"/>
    <property type="match status" value="1"/>
</dbReference>